<name>A0A087DTJ1_9BIFI</name>
<sequence>MQTEKYDADELVTRVRVKLEKVKDAALDAKDDPALSPHERRMAERRYREVKADIDSIRYQWRDERLRELDSKWQ</sequence>
<dbReference type="EMBL" id="JGZR01000016">
    <property type="protein sequence ID" value="KFI98841.1"/>
    <property type="molecule type" value="Genomic_DNA"/>
</dbReference>
<keyword evidence="2" id="KW-1185">Reference proteome</keyword>
<dbReference type="Proteomes" id="UP000029055">
    <property type="component" value="Unassembled WGS sequence"/>
</dbReference>
<proteinExistence type="predicted"/>
<evidence type="ECO:0000313" key="1">
    <source>
        <dbReference type="EMBL" id="KFI98841.1"/>
    </source>
</evidence>
<gene>
    <name evidence="1" type="ORF">BISU_2043</name>
</gene>
<accession>A0A087DTJ1</accession>
<reference evidence="1 2" key="1">
    <citation type="submission" date="2014-03" db="EMBL/GenBank/DDBJ databases">
        <title>Genomics of Bifidobacteria.</title>
        <authorList>
            <person name="Ventura M."/>
            <person name="Milani C."/>
            <person name="Lugli G.A."/>
        </authorList>
    </citation>
    <scope>NUCLEOTIDE SEQUENCE [LARGE SCALE GENOMIC DNA]</scope>
    <source>
        <strain evidence="1 2">LMG 11597</strain>
    </source>
</reference>
<protein>
    <submittedName>
        <fullName evidence="1">Uncharacterized protein</fullName>
    </submittedName>
</protein>
<organism evidence="1 2">
    <name type="scientific">Bifidobacterium subtile</name>
    <dbReference type="NCBI Taxonomy" id="77635"/>
    <lineage>
        <taxon>Bacteria</taxon>
        <taxon>Bacillati</taxon>
        <taxon>Actinomycetota</taxon>
        <taxon>Actinomycetes</taxon>
        <taxon>Bifidobacteriales</taxon>
        <taxon>Bifidobacteriaceae</taxon>
        <taxon>Bifidobacterium</taxon>
    </lineage>
</organism>
<evidence type="ECO:0000313" key="2">
    <source>
        <dbReference type="Proteomes" id="UP000029055"/>
    </source>
</evidence>
<dbReference type="AlphaFoldDB" id="A0A087DTJ1"/>
<comment type="caution">
    <text evidence="1">The sequence shown here is derived from an EMBL/GenBank/DDBJ whole genome shotgun (WGS) entry which is preliminary data.</text>
</comment>